<reference evidence="2" key="1">
    <citation type="journal article" date="2019" name="Int. J. Syst. Evol. Microbiol.">
        <title>The Global Catalogue of Microorganisms (GCM) 10K type strain sequencing project: providing services to taxonomists for standard genome sequencing and annotation.</title>
        <authorList>
            <consortium name="The Broad Institute Genomics Platform"/>
            <consortium name="The Broad Institute Genome Sequencing Center for Infectious Disease"/>
            <person name="Wu L."/>
            <person name="Ma J."/>
        </authorList>
    </citation>
    <scope>NUCLEOTIDE SEQUENCE [LARGE SCALE GENOMIC DNA]</scope>
    <source>
        <strain evidence="2">KCTC 42456</strain>
    </source>
</reference>
<evidence type="ECO:0000313" key="2">
    <source>
        <dbReference type="Proteomes" id="UP001597546"/>
    </source>
</evidence>
<organism evidence="1 2">
    <name type="scientific">Pedobacter alpinus</name>
    <dbReference type="NCBI Taxonomy" id="1590643"/>
    <lineage>
        <taxon>Bacteria</taxon>
        <taxon>Pseudomonadati</taxon>
        <taxon>Bacteroidota</taxon>
        <taxon>Sphingobacteriia</taxon>
        <taxon>Sphingobacteriales</taxon>
        <taxon>Sphingobacteriaceae</taxon>
        <taxon>Pedobacter</taxon>
    </lineage>
</organism>
<dbReference type="InterPro" id="IPR010235">
    <property type="entry name" value="HepT"/>
</dbReference>
<name>A0ABW5TWT7_9SPHI</name>
<gene>
    <name evidence="1" type="ORF">ACFSSE_16580</name>
</gene>
<accession>A0ABW5TWT7</accession>
<dbReference type="RefSeq" id="WP_379046311.1">
    <property type="nucleotide sequence ID" value="NZ_JBHSKW010000058.1"/>
</dbReference>
<dbReference type="NCBIfam" id="TIGR01987">
    <property type="entry name" value="HI0074"/>
    <property type="match status" value="1"/>
</dbReference>
<proteinExistence type="predicted"/>
<comment type="caution">
    <text evidence="1">The sequence shown here is derived from an EMBL/GenBank/DDBJ whole genome shotgun (WGS) entry which is preliminary data.</text>
</comment>
<dbReference type="Gene3D" id="1.20.120.330">
    <property type="entry name" value="Nucleotidyltransferases domain 2"/>
    <property type="match status" value="1"/>
</dbReference>
<dbReference type="Proteomes" id="UP001597546">
    <property type="component" value="Unassembled WGS sequence"/>
</dbReference>
<keyword evidence="2" id="KW-1185">Reference proteome</keyword>
<dbReference type="SUPFAM" id="SSF81593">
    <property type="entry name" value="Nucleotidyltransferase substrate binding subunit/domain"/>
    <property type="match status" value="1"/>
</dbReference>
<protein>
    <submittedName>
        <fullName evidence="1">Nucleotidyltransferase substrate binding protein</fullName>
    </submittedName>
</protein>
<dbReference type="EMBL" id="JBHULV010000052">
    <property type="protein sequence ID" value="MFD2733328.1"/>
    <property type="molecule type" value="Genomic_DNA"/>
</dbReference>
<evidence type="ECO:0000313" key="1">
    <source>
        <dbReference type="EMBL" id="MFD2733328.1"/>
    </source>
</evidence>
<sequence>MNLDLRWEQRFSNYKKALNQLNNNIDYIKNTYPNLNFEFEIDDEMVSNVADILKQGLIQSFEFTHELAWKVMQDFAKDQGNQEIRGSKDATRFAAKVNLITNAQDWMNMILSRNESSHTYNSETANEIFCNIMKLYYPLLIDFEIKIESIRDGE</sequence>
<dbReference type="Pfam" id="PF08780">
    <property type="entry name" value="NTase_sub_bind"/>
    <property type="match status" value="1"/>
</dbReference>